<evidence type="ECO:0008006" key="5">
    <source>
        <dbReference type="Google" id="ProtNLM"/>
    </source>
</evidence>
<feature type="transmembrane region" description="Helical" evidence="2">
    <location>
        <begin position="52"/>
        <end position="70"/>
    </location>
</feature>
<reference evidence="3" key="1">
    <citation type="journal article" date="2014" name="Int. J. Syst. Evol. Microbiol.">
        <title>Complete genome sequence of Corynebacterium casei LMG S-19264T (=DSM 44701T), isolated from a smear-ripened cheese.</title>
        <authorList>
            <consortium name="US DOE Joint Genome Institute (JGI-PGF)"/>
            <person name="Walter F."/>
            <person name="Albersmeier A."/>
            <person name="Kalinowski J."/>
            <person name="Ruckert C."/>
        </authorList>
    </citation>
    <scope>NUCLEOTIDE SEQUENCE</scope>
    <source>
        <strain evidence="3">JCM 4815</strain>
    </source>
</reference>
<feature type="transmembrane region" description="Helical" evidence="2">
    <location>
        <begin position="196"/>
        <end position="216"/>
    </location>
</feature>
<feature type="region of interest" description="Disordered" evidence="1">
    <location>
        <begin position="221"/>
        <end position="245"/>
    </location>
</feature>
<accession>A0A918PPB1</accession>
<gene>
    <name evidence="3" type="ORF">GCM10010365_42270</name>
</gene>
<feature type="region of interest" description="Disordered" evidence="1">
    <location>
        <begin position="1"/>
        <end position="36"/>
    </location>
</feature>
<feature type="compositionally biased region" description="Low complexity" evidence="1">
    <location>
        <begin position="15"/>
        <end position="36"/>
    </location>
</feature>
<sequence>MTDMAPTNASHAPHPTTTGPTGPTGTTGPIGTIGPTGPTGFIRLRSRSRRSALAAGLLLGGLAGGVYGMVTPPTYTATSYVVAVPDGESDPQSALGFAQAYGRVATQPAILADARTRAGVPVRILRANVRTATSPDAPMVAVSATSTRPGLAADMANAVSRALTRHAADAGQATHVRLTRFARATAPTEASSAPPAVTGLVGASAGGLLGGLLLLVRPRGTAHDDAPAPARVPVPAPAVDVHAQP</sequence>
<proteinExistence type="predicted"/>
<keyword evidence="2" id="KW-0812">Transmembrane</keyword>
<reference evidence="3" key="2">
    <citation type="submission" date="2020-09" db="EMBL/GenBank/DDBJ databases">
        <authorList>
            <person name="Sun Q."/>
            <person name="Ohkuma M."/>
        </authorList>
    </citation>
    <scope>NUCLEOTIDE SEQUENCE</scope>
    <source>
        <strain evidence="3">JCM 4815</strain>
    </source>
</reference>
<organism evidence="3 4">
    <name type="scientific">Streptomyces poonensis</name>
    <dbReference type="NCBI Taxonomy" id="68255"/>
    <lineage>
        <taxon>Bacteria</taxon>
        <taxon>Bacillati</taxon>
        <taxon>Actinomycetota</taxon>
        <taxon>Actinomycetes</taxon>
        <taxon>Kitasatosporales</taxon>
        <taxon>Streptomycetaceae</taxon>
        <taxon>Streptomyces</taxon>
    </lineage>
</organism>
<feature type="compositionally biased region" description="Polar residues" evidence="1">
    <location>
        <begin position="1"/>
        <end position="10"/>
    </location>
</feature>
<evidence type="ECO:0000256" key="1">
    <source>
        <dbReference type="SAM" id="MobiDB-lite"/>
    </source>
</evidence>
<name>A0A918PPB1_9ACTN</name>
<evidence type="ECO:0000313" key="4">
    <source>
        <dbReference type="Proteomes" id="UP000622166"/>
    </source>
</evidence>
<keyword evidence="2" id="KW-0472">Membrane</keyword>
<dbReference type="RefSeq" id="WP_308436770.1">
    <property type="nucleotide sequence ID" value="NZ_BMVW01000008.1"/>
</dbReference>
<evidence type="ECO:0000313" key="3">
    <source>
        <dbReference type="EMBL" id="GGZ17803.1"/>
    </source>
</evidence>
<keyword evidence="4" id="KW-1185">Reference proteome</keyword>
<evidence type="ECO:0000256" key="2">
    <source>
        <dbReference type="SAM" id="Phobius"/>
    </source>
</evidence>
<dbReference type="AlphaFoldDB" id="A0A918PPB1"/>
<protein>
    <recommendedName>
        <fullName evidence="5">Lipopolysaccharide biosynthesis protein</fullName>
    </recommendedName>
</protein>
<dbReference type="EMBL" id="BMVW01000008">
    <property type="protein sequence ID" value="GGZ17803.1"/>
    <property type="molecule type" value="Genomic_DNA"/>
</dbReference>
<dbReference type="Proteomes" id="UP000622166">
    <property type="component" value="Unassembled WGS sequence"/>
</dbReference>
<keyword evidence="2" id="KW-1133">Transmembrane helix</keyword>
<comment type="caution">
    <text evidence="3">The sequence shown here is derived from an EMBL/GenBank/DDBJ whole genome shotgun (WGS) entry which is preliminary data.</text>
</comment>